<gene>
    <name evidence="1" type="ORF">HY618_07555</name>
</gene>
<organism evidence="1 2">
    <name type="scientific">Tectimicrobiota bacterium</name>
    <dbReference type="NCBI Taxonomy" id="2528274"/>
    <lineage>
        <taxon>Bacteria</taxon>
        <taxon>Pseudomonadati</taxon>
        <taxon>Nitrospinota/Tectimicrobiota group</taxon>
        <taxon>Candidatus Tectimicrobiota</taxon>
    </lineage>
</organism>
<dbReference type="Proteomes" id="UP000752292">
    <property type="component" value="Unassembled WGS sequence"/>
</dbReference>
<dbReference type="EMBL" id="JACQRX010000329">
    <property type="protein sequence ID" value="MBI4252300.1"/>
    <property type="molecule type" value="Genomic_DNA"/>
</dbReference>
<reference evidence="1" key="1">
    <citation type="submission" date="2020-07" db="EMBL/GenBank/DDBJ databases">
        <title>Huge and variable diversity of episymbiotic CPR bacteria and DPANN archaea in groundwater ecosystems.</title>
        <authorList>
            <person name="He C.Y."/>
            <person name="Keren R."/>
            <person name="Whittaker M."/>
            <person name="Farag I.F."/>
            <person name="Doudna J."/>
            <person name="Cate J.H.D."/>
            <person name="Banfield J.F."/>
        </authorList>
    </citation>
    <scope>NUCLEOTIDE SEQUENCE</scope>
    <source>
        <strain evidence="1">NC_groundwater_1370_Ag_S-0.2um_69_93</strain>
    </source>
</reference>
<proteinExistence type="predicted"/>
<evidence type="ECO:0000313" key="2">
    <source>
        <dbReference type="Proteomes" id="UP000752292"/>
    </source>
</evidence>
<comment type="caution">
    <text evidence="1">The sequence shown here is derived from an EMBL/GenBank/DDBJ whole genome shotgun (WGS) entry which is preliminary data.</text>
</comment>
<evidence type="ECO:0008006" key="3">
    <source>
        <dbReference type="Google" id="ProtNLM"/>
    </source>
</evidence>
<protein>
    <recommendedName>
        <fullName evidence="3">Glycosyltransferase family 1 protein</fullName>
    </recommendedName>
</protein>
<dbReference type="AlphaFoldDB" id="A0A932ZVH8"/>
<sequence>MPGKPALIVMGFMGQSPFAGVAWQALHYLEGFRRLGYDVYYLEDTGSWPFDPEQDAVTSRSLYTVRYLARLMSWCGLAGKWSYRSPSDGGLHGLSPAALERVLGRAEVLLNVTGATILRGEHTRVPVRIYVESDPFLAQVEVRQGMQKTVSFLDAHTHWFTFGENIGRPGCGIPLCTQFDFKPTRQPVVMDWWRQPGGGRDGSPGGPAPFTTITSWRQTGKDALWEGETYLWSKHLELLKFVDLPRRTGEPLEMALACREEEVIRMLRSRGWRVADALALSRDIFPYRDYVLASRGEFTVAKDQYVRPWTGWFSDRSACFLAAGRPVVTQDTGFGAVLPAGEGLFPFRTMEDILAAYEAIRADYPGHCRAAREIAEEYFSAERVLARMMERAGAPAPAA</sequence>
<accession>A0A932ZVH8</accession>
<name>A0A932ZVH8_UNCTE</name>
<evidence type="ECO:0000313" key="1">
    <source>
        <dbReference type="EMBL" id="MBI4252300.1"/>
    </source>
</evidence>